<evidence type="ECO:0008006" key="5">
    <source>
        <dbReference type="Google" id="ProtNLM"/>
    </source>
</evidence>
<keyword evidence="2" id="KW-0808">Transferase</keyword>
<evidence type="ECO:0000313" key="4">
    <source>
        <dbReference type="Proteomes" id="UP000177583"/>
    </source>
</evidence>
<dbReference type="InterPro" id="IPR002201">
    <property type="entry name" value="Glyco_trans_9"/>
</dbReference>
<protein>
    <recommendedName>
        <fullName evidence="5">Lipopolysaccharide heptosyltransferase II</fullName>
    </recommendedName>
</protein>
<evidence type="ECO:0000256" key="2">
    <source>
        <dbReference type="ARBA" id="ARBA00022679"/>
    </source>
</evidence>
<dbReference type="GO" id="GO:0008713">
    <property type="term" value="F:ADP-heptose-lipopolysaccharide heptosyltransferase activity"/>
    <property type="evidence" value="ECO:0007669"/>
    <property type="project" value="TreeGrafter"/>
</dbReference>
<sequence>MPNGVKKILVVRFSSLGDLILTTPFYRELKRLFPKAQVDLLTSRTFAPLFEGNPHLTQVWEFDRKDSAQLDLWARQIKAQDYDLAFDLHRSLRSRLLLFKAFGAFSPKVKKIDKRSLNRNLLLAFKINRFQGPQAQRRAYLKLLEPLAQGLKLQGHTELFPSPQAQTKAKAILAQTGLEGKPLVALGPSASFGLKCWPKESFLELGLELAERGFGLVALGGPGDLEPPWLEEASQGKIKDLSGKLDFLESAALLSQATLAVSNDSAIVHFSEAVGRPVLALFGPTVQEFGFAPFLPQSLVVERDLPCRPCSRNGKGKCRIKDTQACLVGLSARQVGELALERLG</sequence>
<dbReference type="GO" id="GO:0005829">
    <property type="term" value="C:cytosol"/>
    <property type="evidence" value="ECO:0007669"/>
    <property type="project" value="TreeGrafter"/>
</dbReference>
<gene>
    <name evidence="3" type="ORF">A2557_06230</name>
</gene>
<dbReference type="Gene3D" id="3.40.50.2000">
    <property type="entry name" value="Glycogen Phosphorylase B"/>
    <property type="match status" value="2"/>
</dbReference>
<dbReference type="Pfam" id="PF01075">
    <property type="entry name" value="Glyco_transf_9"/>
    <property type="match status" value="1"/>
</dbReference>
<evidence type="ECO:0000313" key="3">
    <source>
        <dbReference type="EMBL" id="OGG99735.1"/>
    </source>
</evidence>
<dbReference type="EMBL" id="MFNF01000055">
    <property type="protein sequence ID" value="OGG99735.1"/>
    <property type="molecule type" value="Genomic_DNA"/>
</dbReference>
<keyword evidence="1" id="KW-0328">Glycosyltransferase</keyword>
<name>A0A1F6GNM2_9PROT</name>
<dbReference type="SUPFAM" id="SSF53756">
    <property type="entry name" value="UDP-Glycosyltransferase/glycogen phosphorylase"/>
    <property type="match status" value="1"/>
</dbReference>
<organism evidence="3 4">
    <name type="scientific">Candidatus Lambdaproteobacteria bacterium RIFOXYD2_FULL_56_26</name>
    <dbReference type="NCBI Taxonomy" id="1817773"/>
    <lineage>
        <taxon>Bacteria</taxon>
        <taxon>Pseudomonadati</taxon>
        <taxon>Pseudomonadota</taxon>
        <taxon>Candidatus Lambdaproteobacteria</taxon>
    </lineage>
</organism>
<dbReference type="PANTHER" id="PTHR30160">
    <property type="entry name" value="TETRAACYLDISACCHARIDE 4'-KINASE-RELATED"/>
    <property type="match status" value="1"/>
</dbReference>
<dbReference type="AlphaFoldDB" id="A0A1F6GNM2"/>
<proteinExistence type="predicted"/>
<dbReference type="GO" id="GO:0009244">
    <property type="term" value="P:lipopolysaccharide core region biosynthetic process"/>
    <property type="evidence" value="ECO:0007669"/>
    <property type="project" value="TreeGrafter"/>
</dbReference>
<evidence type="ECO:0000256" key="1">
    <source>
        <dbReference type="ARBA" id="ARBA00022676"/>
    </source>
</evidence>
<comment type="caution">
    <text evidence="3">The sequence shown here is derived from an EMBL/GenBank/DDBJ whole genome shotgun (WGS) entry which is preliminary data.</text>
</comment>
<accession>A0A1F6GNM2</accession>
<dbReference type="CDD" id="cd03789">
    <property type="entry name" value="GT9_LPS_heptosyltransferase"/>
    <property type="match status" value="1"/>
</dbReference>
<reference evidence="3 4" key="1">
    <citation type="journal article" date="2016" name="Nat. Commun.">
        <title>Thousands of microbial genomes shed light on interconnected biogeochemical processes in an aquifer system.</title>
        <authorList>
            <person name="Anantharaman K."/>
            <person name="Brown C.T."/>
            <person name="Hug L.A."/>
            <person name="Sharon I."/>
            <person name="Castelle C.J."/>
            <person name="Probst A.J."/>
            <person name="Thomas B.C."/>
            <person name="Singh A."/>
            <person name="Wilkins M.J."/>
            <person name="Karaoz U."/>
            <person name="Brodie E.L."/>
            <person name="Williams K.H."/>
            <person name="Hubbard S.S."/>
            <person name="Banfield J.F."/>
        </authorList>
    </citation>
    <scope>NUCLEOTIDE SEQUENCE [LARGE SCALE GENOMIC DNA]</scope>
</reference>
<dbReference type="Proteomes" id="UP000177583">
    <property type="component" value="Unassembled WGS sequence"/>
</dbReference>
<dbReference type="InterPro" id="IPR051199">
    <property type="entry name" value="LPS_LOS_Heptosyltrfase"/>
</dbReference>